<keyword evidence="4 5" id="KW-0342">GTP-binding</keyword>
<accession>A0A267FD79</accession>
<dbReference type="AlphaFoldDB" id="A0A267FD79"/>
<dbReference type="PRINTS" id="PR00328">
    <property type="entry name" value="SAR1GTPBP"/>
</dbReference>
<reference evidence="8 9" key="1">
    <citation type="submission" date="2017-06" db="EMBL/GenBank/DDBJ databases">
        <title>A platform for efficient transgenesis in Macrostomum lignano, a flatworm model organism for stem cell research.</title>
        <authorList>
            <person name="Berezikov E."/>
        </authorList>
    </citation>
    <scope>NUCLEOTIDE SEQUENCE [LARGE SCALE GENOMIC DNA]</scope>
    <source>
        <strain evidence="8">DV1</strain>
        <tissue evidence="8">Whole organism</tissue>
    </source>
</reference>
<comment type="similarity">
    <text evidence="1 7">Belongs to the small GTPase superfamily. Arf family.</text>
</comment>
<dbReference type="Pfam" id="PF00025">
    <property type="entry name" value="Arf"/>
    <property type="match status" value="1"/>
</dbReference>
<dbReference type="GO" id="GO:0005525">
    <property type="term" value="F:GTP binding"/>
    <property type="evidence" value="ECO:0007669"/>
    <property type="project" value="UniProtKB-KW"/>
</dbReference>
<proteinExistence type="inferred from homology"/>
<dbReference type="PANTHER" id="PTHR11711">
    <property type="entry name" value="ADP RIBOSYLATION FACTOR-RELATED"/>
    <property type="match status" value="1"/>
</dbReference>
<gene>
    <name evidence="8" type="ORF">BOX15_Mlig001563g1</name>
</gene>
<comment type="caution">
    <text evidence="8">The sequence shown here is derived from an EMBL/GenBank/DDBJ whole genome shotgun (WGS) entry which is preliminary data.</text>
</comment>
<name>A0A267FD79_9PLAT</name>
<dbReference type="SUPFAM" id="SSF52540">
    <property type="entry name" value="P-loop containing nucleoside triphosphate hydrolases"/>
    <property type="match status" value="1"/>
</dbReference>
<dbReference type="GO" id="GO:0046872">
    <property type="term" value="F:metal ion binding"/>
    <property type="evidence" value="ECO:0007669"/>
    <property type="project" value="UniProtKB-KW"/>
</dbReference>
<dbReference type="InterPro" id="IPR006689">
    <property type="entry name" value="Small_GTPase_ARF/SAR"/>
</dbReference>
<evidence type="ECO:0000256" key="4">
    <source>
        <dbReference type="ARBA" id="ARBA00023134"/>
    </source>
</evidence>
<dbReference type="Proteomes" id="UP000215902">
    <property type="component" value="Unassembled WGS sequence"/>
</dbReference>
<evidence type="ECO:0000256" key="6">
    <source>
        <dbReference type="PIRSR" id="PIRSR606689-2"/>
    </source>
</evidence>
<feature type="binding site" evidence="5">
    <location>
        <position position="68"/>
    </location>
    <ligand>
        <name>GTP</name>
        <dbReference type="ChEBI" id="CHEBI:37565"/>
    </ligand>
</feature>
<dbReference type="PROSITE" id="PS51417">
    <property type="entry name" value="ARF"/>
    <property type="match status" value="1"/>
</dbReference>
<evidence type="ECO:0000256" key="2">
    <source>
        <dbReference type="ARBA" id="ARBA00019766"/>
    </source>
</evidence>
<evidence type="ECO:0000313" key="8">
    <source>
        <dbReference type="EMBL" id="PAA71716.1"/>
    </source>
</evidence>
<organism evidence="8 9">
    <name type="scientific">Macrostomum lignano</name>
    <dbReference type="NCBI Taxonomy" id="282301"/>
    <lineage>
        <taxon>Eukaryota</taxon>
        <taxon>Metazoa</taxon>
        <taxon>Spiralia</taxon>
        <taxon>Lophotrochozoa</taxon>
        <taxon>Platyhelminthes</taxon>
        <taxon>Rhabditophora</taxon>
        <taxon>Macrostomorpha</taxon>
        <taxon>Macrostomida</taxon>
        <taxon>Macrostomidae</taxon>
        <taxon>Macrostomum</taxon>
    </lineage>
</organism>
<dbReference type="EMBL" id="NIVC01001145">
    <property type="protein sequence ID" value="PAA71716.1"/>
    <property type="molecule type" value="Genomic_DNA"/>
</dbReference>
<keyword evidence="6" id="KW-0460">Magnesium</keyword>
<feature type="binding site" evidence="5">
    <location>
        <begin position="22"/>
        <end position="29"/>
    </location>
    <ligand>
        <name>GTP</name>
        <dbReference type="ChEBI" id="CHEBI:37565"/>
    </ligand>
</feature>
<evidence type="ECO:0000256" key="1">
    <source>
        <dbReference type="ARBA" id="ARBA00010290"/>
    </source>
</evidence>
<dbReference type="InterPro" id="IPR027417">
    <property type="entry name" value="P-loop_NTPase"/>
</dbReference>
<dbReference type="Gene3D" id="3.40.50.300">
    <property type="entry name" value="P-loop containing nucleotide triphosphate hydrolases"/>
    <property type="match status" value="1"/>
</dbReference>
<dbReference type="InterPro" id="IPR024156">
    <property type="entry name" value="Small_GTPase_ARF"/>
</dbReference>
<feature type="binding site" evidence="6">
    <location>
        <position position="29"/>
    </location>
    <ligand>
        <name>Mg(2+)</name>
        <dbReference type="ChEBI" id="CHEBI:18420"/>
    </ligand>
</feature>
<dbReference type="SMART" id="SM00178">
    <property type="entry name" value="SAR"/>
    <property type="match status" value="1"/>
</dbReference>
<protein>
    <recommendedName>
        <fullName evidence="2">ADP-ribosylation factor-like protein 6</fullName>
    </recommendedName>
</protein>
<evidence type="ECO:0000256" key="3">
    <source>
        <dbReference type="ARBA" id="ARBA00022741"/>
    </source>
</evidence>
<dbReference type="NCBIfam" id="TIGR00231">
    <property type="entry name" value="small_GTP"/>
    <property type="match status" value="1"/>
</dbReference>
<dbReference type="SMART" id="SM00177">
    <property type="entry name" value="ARF"/>
    <property type="match status" value="1"/>
</dbReference>
<feature type="non-terminal residue" evidence="8">
    <location>
        <position position="1"/>
    </location>
</feature>
<dbReference type="FunFam" id="3.40.50.300:FF:001166">
    <property type="entry name" value="ADP-ribosylation factor D"/>
    <property type="match status" value="1"/>
</dbReference>
<evidence type="ECO:0000256" key="5">
    <source>
        <dbReference type="PIRSR" id="PIRSR606689-1"/>
    </source>
</evidence>
<feature type="binding site" evidence="6">
    <location>
        <position position="46"/>
    </location>
    <ligand>
        <name>Mg(2+)</name>
        <dbReference type="ChEBI" id="CHEBI:18420"/>
    </ligand>
</feature>
<keyword evidence="6" id="KW-0479">Metal-binding</keyword>
<sequence length="177" mass="19603">GVALAKLRRLFGSRQCKLLLVGLDNAGKTTVLYQLVLGETVHTAPTIGSNVEELQWRGLKFLLWDLGGQSSVRSTWESYYSGTDFVILVVDSSDRKRLELIKSELYSMLSSDQLRKASLLVLANKQDVADRLTAAEISRALDLTCLRCRPWHIQACCALSGEGLTAAMEWLVCQAKV</sequence>
<dbReference type="GO" id="GO:0003924">
    <property type="term" value="F:GTPase activity"/>
    <property type="evidence" value="ECO:0007669"/>
    <property type="project" value="InterPro"/>
</dbReference>
<dbReference type="OrthoDB" id="2011769at2759"/>
<dbReference type="InterPro" id="IPR005225">
    <property type="entry name" value="Small_GTP-bd"/>
</dbReference>
<evidence type="ECO:0000256" key="7">
    <source>
        <dbReference type="RuleBase" id="RU003925"/>
    </source>
</evidence>
<evidence type="ECO:0000313" key="9">
    <source>
        <dbReference type="Proteomes" id="UP000215902"/>
    </source>
</evidence>
<keyword evidence="3 5" id="KW-0547">Nucleotide-binding</keyword>
<dbReference type="STRING" id="282301.A0A267FD79"/>
<feature type="binding site" evidence="5">
    <location>
        <begin position="124"/>
        <end position="127"/>
    </location>
    <ligand>
        <name>GTP</name>
        <dbReference type="ChEBI" id="CHEBI:37565"/>
    </ligand>
</feature>
<keyword evidence="9" id="KW-1185">Reference proteome</keyword>